<feature type="compositionally biased region" description="Polar residues" evidence="1">
    <location>
        <begin position="45"/>
        <end position="58"/>
    </location>
</feature>
<dbReference type="AlphaFoldDB" id="A0A5N8WT29"/>
<feature type="compositionally biased region" description="Basic and acidic residues" evidence="1">
    <location>
        <begin position="28"/>
        <end position="43"/>
    </location>
</feature>
<accession>A0A5N8WT29</accession>
<proteinExistence type="predicted"/>
<feature type="compositionally biased region" description="Polar residues" evidence="1">
    <location>
        <begin position="72"/>
        <end position="82"/>
    </location>
</feature>
<name>A0A5N8WT29_9ACTN</name>
<evidence type="ECO:0000313" key="2">
    <source>
        <dbReference type="EMBL" id="MPY50560.1"/>
    </source>
</evidence>
<feature type="compositionally biased region" description="Polar residues" evidence="1">
    <location>
        <begin position="113"/>
        <end position="129"/>
    </location>
</feature>
<evidence type="ECO:0000313" key="3">
    <source>
        <dbReference type="Proteomes" id="UP000373149"/>
    </source>
</evidence>
<reference evidence="2 3" key="1">
    <citation type="submission" date="2019-09" db="EMBL/GenBank/DDBJ databases">
        <authorList>
            <person name="Duangmal K."/>
            <person name="Teo W.F.A."/>
            <person name="Lipun K."/>
        </authorList>
    </citation>
    <scope>NUCLEOTIDE SEQUENCE [LARGE SCALE GENOMIC DNA]</scope>
    <source>
        <strain evidence="2 3">K1PN6</strain>
    </source>
</reference>
<dbReference type="Proteomes" id="UP000373149">
    <property type="component" value="Unassembled WGS sequence"/>
</dbReference>
<sequence length="174" mass="17276">MERNSGDRAQAATAPELPRTDIGAEEPTAERTDPKSQGSDKRRSSPTPSQTPATNAPHEQSAAAPPYVAPQKVQSNTVTAPRTTLPLVPKPKPSSPSSGGSDSGQSSQSQSGTGTEAQTPTPTPSDNADSGSNSGSGSNSNSGSGSNSGTAPASPAPEATSPPKLCLLVICLGG</sequence>
<feature type="region of interest" description="Disordered" evidence="1">
    <location>
        <begin position="1"/>
        <end position="165"/>
    </location>
</feature>
<feature type="compositionally biased region" description="Low complexity" evidence="1">
    <location>
        <begin position="95"/>
        <end position="112"/>
    </location>
</feature>
<gene>
    <name evidence="2" type="ORF">FPZ41_19055</name>
</gene>
<keyword evidence="3" id="KW-1185">Reference proteome</keyword>
<dbReference type="EMBL" id="VMNX01000066">
    <property type="protein sequence ID" value="MPY50560.1"/>
    <property type="molecule type" value="Genomic_DNA"/>
</dbReference>
<feature type="compositionally biased region" description="Low complexity" evidence="1">
    <location>
        <begin position="130"/>
        <end position="163"/>
    </location>
</feature>
<protein>
    <submittedName>
        <fullName evidence="2">Uncharacterized protein</fullName>
    </submittedName>
</protein>
<evidence type="ECO:0000256" key="1">
    <source>
        <dbReference type="SAM" id="MobiDB-lite"/>
    </source>
</evidence>
<organism evidence="2 3">
    <name type="scientific">Streptomyces acidicola</name>
    <dbReference type="NCBI Taxonomy" id="2596892"/>
    <lineage>
        <taxon>Bacteria</taxon>
        <taxon>Bacillati</taxon>
        <taxon>Actinomycetota</taxon>
        <taxon>Actinomycetes</taxon>
        <taxon>Kitasatosporales</taxon>
        <taxon>Streptomycetaceae</taxon>
        <taxon>Streptomyces</taxon>
    </lineage>
</organism>
<comment type="caution">
    <text evidence="2">The sequence shown here is derived from an EMBL/GenBank/DDBJ whole genome shotgun (WGS) entry which is preliminary data.</text>
</comment>